<dbReference type="STRING" id="420953.SAMN05192543_10787"/>
<dbReference type="Pfam" id="PF12000">
    <property type="entry name" value="Glyco_trans_4_3"/>
    <property type="match status" value="1"/>
</dbReference>
<dbReference type="PANTHER" id="PTHR46401">
    <property type="entry name" value="GLYCOSYLTRANSFERASE WBBK-RELATED"/>
    <property type="match status" value="1"/>
</dbReference>
<feature type="domain" description="Glycosyl transferase family 4" evidence="2">
    <location>
        <begin position="10"/>
        <end position="180"/>
    </location>
</feature>
<accession>A0A1I3R9M9</accession>
<dbReference type="EMBL" id="FOQU01000007">
    <property type="protein sequence ID" value="SFJ42369.1"/>
    <property type="molecule type" value="Genomic_DNA"/>
</dbReference>
<dbReference type="Pfam" id="PF13692">
    <property type="entry name" value="Glyco_trans_1_4"/>
    <property type="match status" value="1"/>
</dbReference>
<gene>
    <name evidence="3" type="ORF">SAMN05192543_10787</name>
</gene>
<dbReference type="InterPro" id="IPR022623">
    <property type="entry name" value="Glyco_trans_4"/>
</dbReference>
<dbReference type="GO" id="GO:0009103">
    <property type="term" value="P:lipopolysaccharide biosynthetic process"/>
    <property type="evidence" value="ECO:0007669"/>
    <property type="project" value="TreeGrafter"/>
</dbReference>
<dbReference type="GO" id="GO:0016757">
    <property type="term" value="F:glycosyltransferase activity"/>
    <property type="evidence" value="ECO:0007669"/>
    <property type="project" value="TreeGrafter"/>
</dbReference>
<dbReference type="Gene3D" id="3.40.50.2000">
    <property type="entry name" value="Glycogen Phosphorylase B"/>
    <property type="match status" value="2"/>
</dbReference>
<evidence type="ECO:0000256" key="1">
    <source>
        <dbReference type="ARBA" id="ARBA00022679"/>
    </source>
</evidence>
<dbReference type="Proteomes" id="UP000199548">
    <property type="component" value="Unassembled WGS sequence"/>
</dbReference>
<keyword evidence="1 3" id="KW-0808">Transferase</keyword>
<keyword evidence="4" id="KW-1185">Reference proteome</keyword>
<dbReference type="AlphaFoldDB" id="A0A1I3R9M9"/>
<evidence type="ECO:0000259" key="2">
    <source>
        <dbReference type="Pfam" id="PF12000"/>
    </source>
</evidence>
<organism evidence="3 4">
    <name type="scientific">Paraburkholderia megapolitana</name>
    <dbReference type="NCBI Taxonomy" id="420953"/>
    <lineage>
        <taxon>Bacteria</taxon>
        <taxon>Pseudomonadati</taxon>
        <taxon>Pseudomonadota</taxon>
        <taxon>Betaproteobacteria</taxon>
        <taxon>Burkholderiales</taxon>
        <taxon>Burkholderiaceae</taxon>
        <taxon>Paraburkholderia</taxon>
    </lineage>
</organism>
<reference evidence="3 4" key="1">
    <citation type="submission" date="2016-10" db="EMBL/GenBank/DDBJ databases">
        <authorList>
            <person name="de Groot N.N."/>
        </authorList>
    </citation>
    <scope>NUCLEOTIDE SEQUENCE [LARGE SCALE GENOMIC DNA]</scope>
    <source>
        <strain evidence="3 4">LMG 23650</strain>
    </source>
</reference>
<evidence type="ECO:0000313" key="3">
    <source>
        <dbReference type="EMBL" id="SFJ42369.1"/>
    </source>
</evidence>
<evidence type="ECO:0000313" key="4">
    <source>
        <dbReference type="Proteomes" id="UP000199548"/>
    </source>
</evidence>
<sequence>MFHCAQDPRVEIVAIGERKRIRENIRRLVDGVRFIGYDFTPTPRDRMPRDLWTTGNALRRGRAVAACMRQLAADGFRPDLVYGHPGWGDMLHVKDVFPQARVVEYCEFYFNRDGQDYQFDPEFPDIDPEGLRIRTENMPQLVSLVAADAGISPTQWQRSRYPMLFQPGIEVVHDGIDLDLVKPNPTVRMHLPQRGITLTRDDQVITYVARNLEPYRGFHCFMRALPQLQRRLPRAHVVIVGADGVSYGKPPAKGTWREHCLAEVGPQLDASRVHFLGRLPYIDYLRVLQLSSAHVYLTYPFVLSWSMLEAMAAGAVVVGSRTAPVEEVIDHGCNGLLVDFFAKDELVDALVNVCSDAALAAMLRDAGIATVRERFSLRDLCLPRQIEMLGL</sequence>
<protein>
    <submittedName>
        <fullName evidence="3">Glycosyltransferase involved in cell wall bisynthesis</fullName>
    </submittedName>
</protein>
<dbReference type="SUPFAM" id="SSF53756">
    <property type="entry name" value="UDP-Glycosyltransferase/glycogen phosphorylase"/>
    <property type="match status" value="1"/>
</dbReference>
<dbReference type="PANTHER" id="PTHR46401:SF2">
    <property type="entry name" value="GLYCOSYLTRANSFERASE WBBK-RELATED"/>
    <property type="match status" value="1"/>
</dbReference>
<name>A0A1I3R9M9_9BURK</name>
<proteinExistence type="predicted"/>